<dbReference type="PANTHER" id="PTHR47810">
    <property type="entry name" value="DNA LIGASE"/>
    <property type="match status" value="1"/>
</dbReference>
<dbReference type="Proteomes" id="UP001218881">
    <property type="component" value="Segment"/>
</dbReference>
<dbReference type="Gene3D" id="2.40.50.140">
    <property type="entry name" value="Nucleic acid-binding proteins"/>
    <property type="match status" value="1"/>
</dbReference>
<dbReference type="PANTHER" id="PTHR47810:SF1">
    <property type="entry name" value="DNA LIGASE B"/>
    <property type="match status" value="1"/>
</dbReference>
<comment type="cofactor">
    <cofactor evidence="1">
        <name>a divalent metal cation</name>
        <dbReference type="ChEBI" id="CHEBI:60240"/>
    </cofactor>
</comment>
<evidence type="ECO:0000256" key="4">
    <source>
        <dbReference type="ARBA" id="ARBA00022598"/>
    </source>
</evidence>
<keyword evidence="7" id="KW-0234">DNA repair</keyword>
<dbReference type="InterPro" id="IPR012310">
    <property type="entry name" value="DNA_ligase_ATP-dep_cent"/>
</dbReference>
<evidence type="ECO:0000256" key="2">
    <source>
        <dbReference type="ARBA" id="ARBA00007572"/>
    </source>
</evidence>
<reference evidence="9" key="1">
    <citation type="submission" date="2023-02" db="EMBL/GenBank/DDBJ databases">
        <authorList>
            <person name="Rihtman B."/>
        </authorList>
    </citation>
    <scope>NUCLEOTIDE SEQUENCE</scope>
</reference>
<keyword evidence="5" id="KW-0235">DNA replication</keyword>
<gene>
    <name evidence="9" type="ORF">ParaKuw1_00041</name>
</gene>
<dbReference type="Pfam" id="PF01068">
    <property type="entry name" value="DNA_ligase_A_M"/>
    <property type="match status" value="1"/>
</dbReference>
<evidence type="ECO:0000256" key="3">
    <source>
        <dbReference type="ARBA" id="ARBA00013308"/>
    </source>
</evidence>
<organism evidence="9 10">
    <name type="scientific">Paracoccus phage ParKuw1</name>
    <dbReference type="NCBI Taxonomy" id="3032415"/>
    <lineage>
        <taxon>Viruses</taxon>
        <taxon>Duplodnaviria</taxon>
        <taxon>Heunggongvirae</taxon>
        <taxon>Uroviricota</taxon>
        <taxon>Caudoviricetes</taxon>
        <taxon>Autographivirales</taxon>
        <taxon>Autographivirales incertae sedis</taxon>
        <taxon>Kuwvirus</taxon>
        <taxon>Kuwvirus ParKuw1</taxon>
    </lineage>
</organism>
<dbReference type="InterPro" id="IPR050326">
    <property type="entry name" value="NAD_dep_DNA_ligaseB"/>
</dbReference>
<keyword evidence="10" id="KW-1185">Reference proteome</keyword>
<name>A0AAF0FHU0_9CAUD</name>
<evidence type="ECO:0000256" key="7">
    <source>
        <dbReference type="ARBA" id="ARBA00023204"/>
    </source>
</evidence>
<evidence type="ECO:0000256" key="6">
    <source>
        <dbReference type="ARBA" id="ARBA00022763"/>
    </source>
</evidence>
<evidence type="ECO:0000256" key="5">
    <source>
        <dbReference type="ARBA" id="ARBA00022705"/>
    </source>
</evidence>
<evidence type="ECO:0000313" key="9">
    <source>
        <dbReference type="EMBL" id="WFG40874.1"/>
    </source>
</evidence>
<proteinExistence type="inferred from homology"/>
<accession>A0AAF0FHU0</accession>
<dbReference type="GO" id="GO:0003910">
    <property type="term" value="F:DNA ligase (ATP) activity"/>
    <property type="evidence" value="ECO:0007669"/>
    <property type="project" value="InterPro"/>
</dbReference>
<protein>
    <recommendedName>
        <fullName evidence="3">DNA ligase</fullName>
    </recommendedName>
</protein>
<dbReference type="GO" id="GO:0005524">
    <property type="term" value="F:ATP binding"/>
    <property type="evidence" value="ECO:0007669"/>
    <property type="project" value="InterPro"/>
</dbReference>
<keyword evidence="4 9" id="KW-0436">Ligase</keyword>
<evidence type="ECO:0000259" key="8">
    <source>
        <dbReference type="Pfam" id="PF01068"/>
    </source>
</evidence>
<keyword evidence="6" id="KW-0227">DNA damage</keyword>
<dbReference type="GO" id="GO:0006281">
    <property type="term" value="P:DNA repair"/>
    <property type="evidence" value="ECO:0007669"/>
    <property type="project" value="UniProtKB-KW"/>
</dbReference>
<sequence length="315" mass="35521">MSTIPLAKGFSEKHLNWPVLISIKYDGVPVRIDIDHYGNYTCRTRQGKPVPSVDNLVASFVSAYVNDDGDTPLPVTFVGEVVQHDDRFADFKVTSGIVRKQEDQSHRLAIVLFECDMVETFLGRHEWMEDWVSGLHGRVHVVPQIAVENMDQLQSHMAKVMDYWPQAEGMVARNHDDPFAPGKRSWGYQKLLQEPTIDLRIVRVEEATAADGTPKGMAGRLIASYKGGEIGIGPGRLSHDERVVLWDEYQQAASHCCCGSPVDHYPDGHSPVSAADYYGFPNRIAQIKYKKDDSYDALRQPTFQFWRDDKDTPDA</sequence>
<dbReference type="EMBL" id="OQ376857">
    <property type="protein sequence ID" value="WFG40874.1"/>
    <property type="molecule type" value="Genomic_DNA"/>
</dbReference>
<dbReference type="Gene3D" id="3.30.470.30">
    <property type="entry name" value="DNA ligase/mRNA capping enzyme"/>
    <property type="match status" value="1"/>
</dbReference>
<dbReference type="SUPFAM" id="SSF56091">
    <property type="entry name" value="DNA ligase/mRNA capping enzyme, catalytic domain"/>
    <property type="match status" value="1"/>
</dbReference>
<feature type="domain" description="ATP-dependent DNA ligase family profile" evidence="8">
    <location>
        <begin position="17"/>
        <end position="190"/>
    </location>
</feature>
<comment type="similarity">
    <text evidence="2">Belongs to the ATP-dependent DNA ligase family.</text>
</comment>
<dbReference type="InterPro" id="IPR012340">
    <property type="entry name" value="NA-bd_OB-fold"/>
</dbReference>
<dbReference type="GO" id="GO:0006260">
    <property type="term" value="P:DNA replication"/>
    <property type="evidence" value="ECO:0007669"/>
    <property type="project" value="UniProtKB-KW"/>
</dbReference>
<evidence type="ECO:0000256" key="1">
    <source>
        <dbReference type="ARBA" id="ARBA00001968"/>
    </source>
</evidence>
<dbReference type="GO" id="GO:0006310">
    <property type="term" value="P:DNA recombination"/>
    <property type="evidence" value="ECO:0007669"/>
    <property type="project" value="InterPro"/>
</dbReference>
<evidence type="ECO:0000313" key="10">
    <source>
        <dbReference type="Proteomes" id="UP001218881"/>
    </source>
</evidence>